<protein>
    <submittedName>
        <fullName evidence="10">Kallikrein-14-like</fullName>
    </submittedName>
</protein>
<evidence type="ECO:0000313" key="10">
    <source>
        <dbReference type="RefSeq" id="XP_020668588.2"/>
    </source>
</evidence>
<comment type="similarity">
    <text evidence="1">Belongs to the peptidase S1 family. Snake venom subfamily.</text>
</comment>
<evidence type="ECO:0000256" key="7">
    <source>
        <dbReference type="SAM" id="SignalP"/>
    </source>
</evidence>
<dbReference type="GO" id="GO:0005576">
    <property type="term" value="C:extracellular region"/>
    <property type="evidence" value="ECO:0007669"/>
    <property type="project" value="UniProtKB-ARBA"/>
</dbReference>
<feature type="signal peptide" evidence="7">
    <location>
        <begin position="1"/>
        <end position="17"/>
    </location>
</feature>
<dbReference type="InterPro" id="IPR009003">
    <property type="entry name" value="Peptidase_S1_PA"/>
</dbReference>
<dbReference type="AlphaFoldDB" id="A0A6J0V8N2"/>
<dbReference type="InterPro" id="IPR001254">
    <property type="entry name" value="Trypsin_dom"/>
</dbReference>
<evidence type="ECO:0000256" key="1">
    <source>
        <dbReference type="ARBA" id="ARBA00009228"/>
    </source>
</evidence>
<dbReference type="RefSeq" id="XP_020668588.2">
    <property type="nucleotide sequence ID" value="XM_020812929.2"/>
</dbReference>
<dbReference type="PROSITE" id="PS00135">
    <property type="entry name" value="TRYPSIN_SER"/>
    <property type="match status" value="1"/>
</dbReference>
<reference evidence="10" key="1">
    <citation type="submission" date="2025-08" db="UniProtKB">
        <authorList>
            <consortium name="RefSeq"/>
        </authorList>
    </citation>
    <scope>IDENTIFICATION</scope>
</reference>
<dbReference type="Gene3D" id="2.40.10.10">
    <property type="entry name" value="Trypsin-like serine proteases"/>
    <property type="match status" value="2"/>
</dbReference>
<dbReference type="GeneID" id="110089676"/>
<dbReference type="Pfam" id="PF00089">
    <property type="entry name" value="Trypsin"/>
    <property type="match status" value="1"/>
</dbReference>
<sequence>MEQLLNMVLFLASTVSSQTGSRIIGGSECVAHSQPWLIFLSNSEKTRCGGALINEHWVITAGHCQGSNLTILIGKHDLQKHEEGEHVSNVTKAIVHPEFEKMTLKNDLMLLRMYQPAQLGDTVKVIPVPKECAPVGTMCVVSGWGTTSFPDVNYTNTLQCAKISVVRKELCQSAYGNYFTEKQICAGALEGGIDSCRGDSGSPLVCNGLLHGLVSWGPQTCGAKNSPAIYTEICKYRDWIEETIATR</sequence>
<evidence type="ECO:0000256" key="3">
    <source>
        <dbReference type="ARBA" id="ARBA00022801"/>
    </source>
</evidence>
<keyword evidence="2 6" id="KW-0645">Protease</keyword>
<dbReference type="InterPro" id="IPR043504">
    <property type="entry name" value="Peptidase_S1_PA_chymotrypsin"/>
</dbReference>
<dbReference type="GO" id="GO:0006508">
    <property type="term" value="P:proteolysis"/>
    <property type="evidence" value="ECO:0007669"/>
    <property type="project" value="UniProtKB-KW"/>
</dbReference>
<dbReference type="InterPro" id="IPR018114">
    <property type="entry name" value="TRYPSIN_HIS"/>
</dbReference>
<keyword evidence="7" id="KW-0732">Signal</keyword>
<evidence type="ECO:0000256" key="6">
    <source>
        <dbReference type="RuleBase" id="RU363034"/>
    </source>
</evidence>
<keyword evidence="3 6" id="KW-0378">Hydrolase</keyword>
<evidence type="ECO:0000256" key="5">
    <source>
        <dbReference type="ARBA" id="ARBA00023157"/>
    </source>
</evidence>
<feature type="chain" id="PRO_5045351565" evidence="7">
    <location>
        <begin position="18"/>
        <end position="247"/>
    </location>
</feature>
<keyword evidence="9" id="KW-1185">Reference proteome</keyword>
<dbReference type="CDD" id="cd00190">
    <property type="entry name" value="Tryp_SPc"/>
    <property type="match status" value="1"/>
</dbReference>
<proteinExistence type="inferred from homology"/>
<keyword evidence="4 6" id="KW-0720">Serine protease</keyword>
<name>A0A6J0V8N2_9SAUR</name>
<evidence type="ECO:0000313" key="9">
    <source>
        <dbReference type="Proteomes" id="UP001652642"/>
    </source>
</evidence>
<dbReference type="PANTHER" id="PTHR24271">
    <property type="entry name" value="KALLIKREIN-RELATED"/>
    <property type="match status" value="1"/>
</dbReference>
<evidence type="ECO:0000259" key="8">
    <source>
        <dbReference type="PROSITE" id="PS50240"/>
    </source>
</evidence>
<evidence type="ECO:0000256" key="4">
    <source>
        <dbReference type="ARBA" id="ARBA00022825"/>
    </source>
</evidence>
<dbReference type="PRINTS" id="PR00722">
    <property type="entry name" value="CHYMOTRYPSIN"/>
</dbReference>
<dbReference type="PANTHER" id="PTHR24271:SF48">
    <property type="entry name" value="KALLIKREIN-14"/>
    <property type="match status" value="1"/>
</dbReference>
<dbReference type="InterPro" id="IPR001314">
    <property type="entry name" value="Peptidase_S1A"/>
</dbReference>
<dbReference type="PROSITE" id="PS00134">
    <property type="entry name" value="TRYPSIN_HIS"/>
    <property type="match status" value="1"/>
</dbReference>
<keyword evidence="5" id="KW-1015">Disulfide bond</keyword>
<gene>
    <name evidence="10" type="primary">LOC110089676</name>
</gene>
<dbReference type="GO" id="GO:0035821">
    <property type="term" value="P:modulation of process of another organism"/>
    <property type="evidence" value="ECO:0007669"/>
    <property type="project" value="UniProtKB-ARBA"/>
</dbReference>
<dbReference type="Proteomes" id="UP001652642">
    <property type="component" value="Chromosome 9"/>
</dbReference>
<dbReference type="SMART" id="SM00020">
    <property type="entry name" value="Tryp_SPc"/>
    <property type="match status" value="1"/>
</dbReference>
<dbReference type="InterPro" id="IPR033116">
    <property type="entry name" value="TRYPSIN_SER"/>
</dbReference>
<evidence type="ECO:0000256" key="2">
    <source>
        <dbReference type="ARBA" id="ARBA00022670"/>
    </source>
</evidence>
<organism evidence="9 10">
    <name type="scientific">Pogona vitticeps</name>
    <name type="common">central bearded dragon</name>
    <dbReference type="NCBI Taxonomy" id="103695"/>
    <lineage>
        <taxon>Eukaryota</taxon>
        <taxon>Metazoa</taxon>
        <taxon>Chordata</taxon>
        <taxon>Craniata</taxon>
        <taxon>Vertebrata</taxon>
        <taxon>Euteleostomi</taxon>
        <taxon>Lepidosauria</taxon>
        <taxon>Squamata</taxon>
        <taxon>Bifurcata</taxon>
        <taxon>Unidentata</taxon>
        <taxon>Episquamata</taxon>
        <taxon>Toxicofera</taxon>
        <taxon>Iguania</taxon>
        <taxon>Acrodonta</taxon>
        <taxon>Agamidae</taxon>
        <taxon>Amphibolurinae</taxon>
        <taxon>Pogona</taxon>
    </lineage>
</organism>
<dbReference type="PROSITE" id="PS50240">
    <property type="entry name" value="TRYPSIN_DOM"/>
    <property type="match status" value="1"/>
</dbReference>
<dbReference type="GO" id="GO:0030141">
    <property type="term" value="C:secretory granule"/>
    <property type="evidence" value="ECO:0007669"/>
    <property type="project" value="TreeGrafter"/>
</dbReference>
<dbReference type="GO" id="GO:0004252">
    <property type="term" value="F:serine-type endopeptidase activity"/>
    <property type="evidence" value="ECO:0007669"/>
    <property type="project" value="InterPro"/>
</dbReference>
<accession>A0A6J0V8N2</accession>
<dbReference type="SUPFAM" id="SSF50494">
    <property type="entry name" value="Trypsin-like serine proteases"/>
    <property type="match status" value="1"/>
</dbReference>
<feature type="domain" description="Peptidase S1" evidence="8">
    <location>
        <begin position="23"/>
        <end position="245"/>
    </location>
</feature>